<dbReference type="EMBL" id="HBGU01055660">
    <property type="protein sequence ID" value="CAD9505743.1"/>
    <property type="molecule type" value="Transcribed_RNA"/>
</dbReference>
<gene>
    <name evidence="1" type="ORF">CBRE1094_LOCUS30396</name>
</gene>
<accession>A0A7S2MW93</accession>
<name>A0A7S2MW93_9EUKA</name>
<proteinExistence type="predicted"/>
<dbReference type="AlphaFoldDB" id="A0A7S2MW93"/>
<evidence type="ECO:0000313" key="1">
    <source>
        <dbReference type="EMBL" id="CAD9505743.1"/>
    </source>
</evidence>
<sequence>MLEAAEKERRKLAAEARGVAVGIAPAGAEGTRSWTSHLRADLVDRLMDDQARMMIMEEDGWVQVREVPPDALELNARLDRAADGACTLFYDVTATLHCKCTQMRGTWSDPGAMSFDVVVKLSKVDNATSSEDWIAEAEMGDEVFATPRVQKMMNEYVRPRYLPHVKGLLEASIERLKSSALSSIGDPKELN</sequence>
<organism evidence="1">
    <name type="scientific">Haptolina brevifila</name>
    <dbReference type="NCBI Taxonomy" id="156173"/>
    <lineage>
        <taxon>Eukaryota</taxon>
        <taxon>Haptista</taxon>
        <taxon>Haptophyta</taxon>
        <taxon>Prymnesiophyceae</taxon>
        <taxon>Prymnesiales</taxon>
        <taxon>Prymnesiaceae</taxon>
        <taxon>Haptolina</taxon>
    </lineage>
</organism>
<reference evidence="1" key="1">
    <citation type="submission" date="2021-01" db="EMBL/GenBank/DDBJ databases">
        <authorList>
            <person name="Corre E."/>
            <person name="Pelletier E."/>
            <person name="Niang G."/>
            <person name="Scheremetjew M."/>
            <person name="Finn R."/>
            <person name="Kale V."/>
            <person name="Holt S."/>
            <person name="Cochrane G."/>
            <person name="Meng A."/>
            <person name="Brown T."/>
            <person name="Cohen L."/>
        </authorList>
    </citation>
    <scope>NUCLEOTIDE SEQUENCE</scope>
    <source>
        <strain evidence="1">UTEX LB 985</strain>
    </source>
</reference>
<protein>
    <submittedName>
        <fullName evidence="1">Uncharacterized protein</fullName>
    </submittedName>
</protein>